<accession>A0AAW0D111</accession>
<gene>
    <name evidence="1" type="ORF">VNI00_008152</name>
</gene>
<dbReference type="EMBL" id="JAYKXP010000027">
    <property type="protein sequence ID" value="KAK7043984.1"/>
    <property type="molecule type" value="Genomic_DNA"/>
</dbReference>
<dbReference type="Proteomes" id="UP001383192">
    <property type="component" value="Unassembled WGS sequence"/>
</dbReference>
<evidence type="ECO:0000313" key="1">
    <source>
        <dbReference type="EMBL" id="KAK7043984.1"/>
    </source>
</evidence>
<name>A0AAW0D111_9AGAR</name>
<protein>
    <submittedName>
        <fullName evidence="1">Uncharacterized protein</fullName>
    </submittedName>
</protein>
<sequence>MLELVSPCMLLRSTLDVSSHHYEKGRRDCNLDRPVKRLCWLRLDIAKRSSKPVRLLDMGRNEGATRYPPSLEARGTFCTNPMNCAPVFALRLQVEVTPHTSERYLRASSGFRETSRDGISIQSGDTRHGELWKSEVRKQNNVPK</sequence>
<comment type="caution">
    <text evidence="1">The sequence shown here is derived from an EMBL/GenBank/DDBJ whole genome shotgun (WGS) entry which is preliminary data.</text>
</comment>
<keyword evidence="2" id="KW-1185">Reference proteome</keyword>
<dbReference type="AlphaFoldDB" id="A0AAW0D111"/>
<reference evidence="1 2" key="1">
    <citation type="submission" date="2024-01" db="EMBL/GenBank/DDBJ databases">
        <title>A draft genome for a cacao thread blight-causing isolate of Paramarasmius palmivorus.</title>
        <authorList>
            <person name="Baruah I.K."/>
            <person name="Bukari Y."/>
            <person name="Amoako-Attah I."/>
            <person name="Meinhardt L.W."/>
            <person name="Bailey B.A."/>
            <person name="Cohen S.P."/>
        </authorList>
    </citation>
    <scope>NUCLEOTIDE SEQUENCE [LARGE SCALE GENOMIC DNA]</scope>
    <source>
        <strain evidence="1 2">GH-12</strain>
    </source>
</reference>
<proteinExistence type="predicted"/>
<evidence type="ECO:0000313" key="2">
    <source>
        <dbReference type="Proteomes" id="UP001383192"/>
    </source>
</evidence>
<organism evidence="1 2">
    <name type="scientific">Paramarasmius palmivorus</name>
    <dbReference type="NCBI Taxonomy" id="297713"/>
    <lineage>
        <taxon>Eukaryota</taxon>
        <taxon>Fungi</taxon>
        <taxon>Dikarya</taxon>
        <taxon>Basidiomycota</taxon>
        <taxon>Agaricomycotina</taxon>
        <taxon>Agaricomycetes</taxon>
        <taxon>Agaricomycetidae</taxon>
        <taxon>Agaricales</taxon>
        <taxon>Marasmiineae</taxon>
        <taxon>Marasmiaceae</taxon>
        <taxon>Paramarasmius</taxon>
    </lineage>
</organism>